<accession>A0A5D0TU91</accession>
<dbReference type="GO" id="GO:0016491">
    <property type="term" value="F:oxidoreductase activity"/>
    <property type="evidence" value="ECO:0007669"/>
    <property type="project" value="UniProtKB-KW"/>
</dbReference>
<evidence type="ECO:0000259" key="6">
    <source>
        <dbReference type="Pfam" id="PF14833"/>
    </source>
</evidence>
<proteinExistence type="inferred from homology"/>
<dbReference type="Gene3D" id="1.10.1040.10">
    <property type="entry name" value="N-(1-d-carboxylethyl)-l-norvaline Dehydrogenase, domain 2"/>
    <property type="match status" value="1"/>
</dbReference>
<comment type="similarity">
    <text evidence="1">Belongs to the HIBADH-related family.</text>
</comment>
<dbReference type="SUPFAM" id="SSF48179">
    <property type="entry name" value="6-phosphogluconate dehydrogenase C-terminal domain-like"/>
    <property type="match status" value="1"/>
</dbReference>
<comment type="caution">
    <text evidence="7">The sequence shown here is derived from an EMBL/GenBank/DDBJ whole genome shotgun (WGS) entry which is preliminary data.</text>
</comment>
<dbReference type="AlphaFoldDB" id="A0A5D0TU91"/>
<reference evidence="7 8" key="1">
    <citation type="submission" date="2019-08" db="EMBL/GenBank/DDBJ databases">
        <title>Actinomadura sp. nov. CYP1-5 isolated from mountain soil.</title>
        <authorList>
            <person name="Songsumanus A."/>
            <person name="Kuncharoen N."/>
            <person name="Kudo T."/>
            <person name="Yuki M."/>
            <person name="Igarashi Y."/>
            <person name="Tanasupawat S."/>
        </authorList>
    </citation>
    <scope>NUCLEOTIDE SEQUENCE [LARGE SCALE GENOMIC DNA]</scope>
    <source>
        <strain evidence="7 8">GKU157</strain>
    </source>
</reference>
<keyword evidence="8" id="KW-1185">Reference proteome</keyword>
<dbReference type="Pfam" id="PF03446">
    <property type="entry name" value="NAD_binding_2"/>
    <property type="match status" value="1"/>
</dbReference>
<dbReference type="Gene3D" id="3.40.50.720">
    <property type="entry name" value="NAD(P)-binding Rossmann-like Domain"/>
    <property type="match status" value="1"/>
</dbReference>
<dbReference type="InterPro" id="IPR029154">
    <property type="entry name" value="HIBADH-like_NADP-bd"/>
</dbReference>
<dbReference type="SUPFAM" id="SSF51735">
    <property type="entry name" value="NAD(P)-binding Rossmann-fold domains"/>
    <property type="match status" value="1"/>
</dbReference>
<dbReference type="Proteomes" id="UP000322634">
    <property type="component" value="Unassembled WGS sequence"/>
</dbReference>
<evidence type="ECO:0000313" key="8">
    <source>
        <dbReference type="Proteomes" id="UP000322634"/>
    </source>
</evidence>
<dbReference type="InterPro" id="IPR013328">
    <property type="entry name" value="6PGD_dom2"/>
</dbReference>
<dbReference type="InterPro" id="IPR015815">
    <property type="entry name" value="HIBADH-related"/>
</dbReference>
<evidence type="ECO:0000256" key="4">
    <source>
        <dbReference type="PIRSR" id="PIRSR000103-1"/>
    </source>
</evidence>
<protein>
    <submittedName>
        <fullName evidence="7">NAD(P)-dependent oxidoreductase</fullName>
    </submittedName>
</protein>
<feature type="domain" description="6-phosphogluconate dehydrogenase NADP-binding" evidence="5">
    <location>
        <begin position="9"/>
        <end position="157"/>
    </location>
</feature>
<dbReference type="PANTHER" id="PTHR43060:SF15">
    <property type="entry name" value="3-HYDROXYISOBUTYRATE DEHYDROGENASE-LIKE 1, MITOCHONDRIAL-RELATED"/>
    <property type="match status" value="1"/>
</dbReference>
<dbReference type="RefSeq" id="WP_148354545.1">
    <property type="nucleotide sequence ID" value="NZ_JBHSBF010000032.1"/>
</dbReference>
<dbReference type="PANTHER" id="PTHR43060">
    <property type="entry name" value="3-HYDROXYISOBUTYRATE DEHYDROGENASE-LIKE 1, MITOCHONDRIAL-RELATED"/>
    <property type="match status" value="1"/>
</dbReference>
<dbReference type="EMBL" id="VSFF01000015">
    <property type="protein sequence ID" value="TYC08926.1"/>
    <property type="molecule type" value="Genomic_DNA"/>
</dbReference>
<sequence length="280" mass="28119">MRPDAETVVGVVGLGAMGGRLADRLAGEGRRVLGYDPFGGTTEAERVDDLAALVETAPVLLLVLPTAAAVRGVAAELAPLVGSDHVLVNHSTVAVRDAVALGSLAGTGCRVLDAPFSGGTESAVAGTLTVFAGGDPDALRAAEPVIAAYSSRVVACGPLGAGTTVKLLHQHLVAAHVVAAAETVRLAEAAGLAETAVAGLLAGTAADSTMLQVLVARLAEEPGPVRGSTRILHKDATLVAEFAESLGTRLDLLPTITRILAHHLGAADADRDISTLAHDG</sequence>
<keyword evidence="3" id="KW-0520">NAD</keyword>
<dbReference type="GO" id="GO:0051287">
    <property type="term" value="F:NAD binding"/>
    <property type="evidence" value="ECO:0007669"/>
    <property type="project" value="InterPro"/>
</dbReference>
<evidence type="ECO:0000313" key="7">
    <source>
        <dbReference type="EMBL" id="TYC08926.1"/>
    </source>
</evidence>
<dbReference type="InterPro" id="IPR036291">
    <property type="entry name" value="NAD(P)-bd_dom_sf"/>
</dbReference>
<evidence type="ECO:0000256" key="1">
    <source>
        <dbReference type="ARBA" id="ARBA00009080"/>
    </source>
</evidence>
<dbReference type="Pfam" id="PF14833">
    <property type="entry name" value="NAD_binding_11"/>
    <property type="match status" value="1"/>
</dbReference>
<gene>
    <name evidence="7" type="ORF">FXF65_35985</name>
</gene>
<feature type="domain" description="3-hydroxyisobutyrate dehydrogenase-like NAD-binding" evidence="6">
    <location>
        <begin position="160"/>
        <end position="276"/>
    </location>
</feature>
<evidence type="ECO:0000256" key="2">
    <source>
        <dbReference type="ARBA" id="ARBA00023002"/>
    </source>
</evidence>
<evidence type="ECO:0000259" key="5">
    <source>
        <dbReference type="Pfam" id="PF03446"/>
    </source>
</evidence>
<dbReference type="InterPro" id="IPR008927">
    <property type="entry name" value="6-PGluconate_DH-like_C_sf"/>
</dbReference>
<name>A0A5D0TU91_9ACTN</name>
<dbReference type="GO" id="GO:0050661">
    <property type="term" value="F:NADP binding"/>
    <property type="evidence" value="ECO:0007669"/>
    <property type="project" value="InterPro"/>
</dbReference>
<feature type="active site" evidence="4">
    <location>
        <position position="166"/>
    </location>
</feature>
<organism evidence="7 8">
    <name type="scientific">Actinomadura syzygii</name>
    <dbReference type="NCBI Taxonomy" id="1427538"/>
    <lineage>
        <taxon>Bacteria</taxon>
        <taxon>Bacillati</taxon>
        <taxon>Actinomycetota</taxon>
        <taxon>Actinomycetes</taxon>
        <taxon>Streptosporangiales</taxon>
        <taxon>Thermomonosporaceae</taxon>
        <taxon>Actinomadura</taxon>
    </lineage>
</organism>
<dbReference type="PIRSF" id="PIRSF000103">
    <property type="entry name" value="HIBADH"/>
    <property type="match status" value="1"/>
</dbReference>
<dbReference type="OrthoDB" id="3185659at2"/>
<keyword evidence="2" id="KW-0560">Oxidoreductase</keyword>
<dbReference type="InterPro" id="IPR006115">
    <property type="entry name" value="6PGDH_NADP-bd"/>
</dbReference>
<evidence type="ECO:0000256" key="3">
    <source>
        <dbReference type="ARBA" id="ARBA00023027"/>
    </source>
</evidence>